<dbReference type="PANTHER" id="PTHR43130:SF2">
    <property type="entry name" value="DJ-1_PFPI DOMAIN-CONTAINING PROTEIN"/>
    <property type="match status" value="1"/>
</dbReference>
<evidence type="ECO:0000313" key="2">
    <source>
        <dbReference type="EMBL" id="TDB47414.1"/>
    </source>
</evidence>
<organism evidence="2 3">
    <name type="scientific">Photorhabdus khanii subsp. guanajuatensis</name>
    <dbReference type="NCBI Taxonomy" id="2100166"/>
    <lineage>
        <taxon>Bacteria</taxon>
        <taxon>Pseudomonadati</taxon>
        <taxon>Pseudomonadota</taxon>
        <taxon>Gammaproteobacteria</taxon>
        <taxon>Enterobacterales</taxon>
        <taxon>Morganellaceae</taxon>
        <taxon>Photorhabdus</taxon>
    </lineage>
</organism>
<dbReference type="EMBL" id="PUJY01000054">
    <property type="protein sequence ID" value="TDB47414.1"/>
    <property type="molecule type" value="Genomic_DNA"/>
</dbReference>
<dbReference type="GO" id="GO:0006355">
    <property type="term" value="P:regulation of DNA-templated transcription"/>
    <property type="evidence" value="ECO:0007669"/>
    <property type="project" value="TreeGrafter"/>
</dbReference>
<dbReference type="CDD" id="cd03139">
    <property type="entry name" value="GATase1_PfpI_2"/>
    <property type="match status" value="1"/>
</dbReference>
<name>A0A4R4J1X1_9GAMM</name>
<dbReference type="Gene3D" id="3.40.50.880">
    <property type="match status" value="1"/>
</dbReference>
<evidence type="ECO:0000313" key="3">
    <source>
        <dbReference type="Proteomes" id="UP000295598"/>
    </source>
</evidence>
<accession>A0A4R4J1X1</accession>
<dbReference type="InterPro" id="IPR002818">
    <property type="entry name" value="DJ-1/PfpI"/>
</dbReference>
<evidence type="ECO:0000259" key="1">
    <source>
        <dbReference type="Pfam" id="PF01965"/>
    </source>
</evidence>
<dbReference type="Pfam" id="PF01965">
    <property type="entry name" value="DJ-1_PfpI"/>
    <property type="match status" value="1"/>
</dbReference>
<dbReference type="RefSeq" id="WP_132355995.1">
    <property type="nucleotide sequence ID" value="NZ_CAWOJO010000054.1"/>
</dbReference>
<dbReference type="AlphaFoldDB" id="A0A4R4J1X1"/>
<reference evidence="2 3" key="1">
    <citation type="journal article" date="2019" name="Int. J. Syst. Evol. Microbiol.">
        <title>Photorhabdus khanii subsp. guanajuatensis subsp. nov., isolated from Heterorhabditis atacamensis, and Photorhabdus luminescens subsp. mexicana subsp. nov., isolated from Heterorhabditis mexicana entomopathogenic nematodes.</title>
        <authorList>
            <person name="Machado R.A.R."/>
            <person name="Bruno P."/>
            <person name="Arce C.C.M."/>
            <person name="Liechti N."/>
            <person name="Kohler A."/>
            <person name="Bernal J."/>
            <person name="Bruggmann R."/>
            <person name="Turlings T.C.J."/>
        </authorList>
    </citation>
    <scope>NUCLEOTIDE SEQUENCE [LARGE SCALE GENOMIC DNA]</scope>
    <source>
        <strain evidence="2 3">MEX20-17</strain>
    </source>
</reference>
<protein>
    <submittedName>
        <fullName evidence="2">DJ-1/PfpI family protein</fullName>
    </submittedName>
</protein>
<dbReference type="InterPro" id="IPR029062">
    <property type="entry name" value="Class_I_gatase-like"/>
</dbReference>
<comment type="caution">
    <text evidence="2">The sequence shown here is derived from an EMBL/GenBank/DDBJ whole genome shotgun (WGS) entry which is preliminary data.</text>
</comment>
<dbReference type="SUPFAM" id="SSF52317">
    <property type="entry name" value="Class I glutamine amidotransferase-like"/>
    <property type="match status" value="1"/>
</dbReference>
<gene>
    <name evidence="2" type="ORF">C5467_20780</name>
</gene>
<sequence length="237" mass="25399">MSNKMTIVMPVYNGVTQLDFTGPHQFFSQLPDVEVIVASVDGQSVTADGLHFASLADLMQLEHCDILCVPGGIGCVEAMQAPRYIRAVKTLAQSAQYITSVCSGSLILGAAGLLVDKRAACHWSWRPLLSLFGAIPDSSRVIKDGNIITGGGVTAGIDFALTVIAEVYGEETAQDIQLSLEYAPSPPFNAGRPETAPTAIREVAEQRMAAGINSRRAVFEQIAQAFPNRIKKMSLNF</sequence>
<feature type="domain" description="DJ-1/PfpI" evidence="1">
    <location>
        <begin position="6"/>
        <end position="165"/>
    </location>
</feature>
<proteinExistence type="predicted"/>
<dbReference type="PANTHER" id="PTHR43130">
    <property type="entry name" value="ARAC-FAMILY TRANSCRIPTIONAL REGULATOR"/>
    <property type="match status" value="1"/>
</dbReference>
<dbReference type="Proteomes" id="UP000295598">
    <property type="component" value="Unassembled WGS sequence"/>
</dbReference>
<dbReference type="InterPro" id="IPR052158">
    <property type="entry name" value="INH-QAR"/>
</dbReference>